<dbReference type="AlphaFoldDB" id="A0A3E1NS12"/>
<dbReference type="EMBL" id="QTJV01000019">
    <property type="protein sequence ID" value="RFM30741.1"/>
    <property type="molecule type" value="Genomic_DNA"/>
</dbReference>
<evidence type="ECO:0000313" key="2">
    <source>
        <dbReference type="Proteomes" id="UP000261174"/>
    </source>
</evidence>
<protein>
    <submittedName>
        <fullName evidence="1">Uncharacterized protein</fullName>
    </submittedName>
</protein>
<sequence>MEDYENNDRKVWTIIGDSTLILDKEFHYKICYANKDSIVLFRIRKDSLFEYIYLEKDKDQKTKPKIDTVNKLEFKI</sequence>
<gene>
    <name evidence="1" type="ORF">DXN04_32010</name>
</gene>
<proteinExistence type="predicted"/>
<comment type="caution">
    <text evidence="1">The sequence shown here is derived from an EMBL/GenBank/DDBJ whole genome shotgun (WGS) entry which is preliminary data.</text>
</comment>
<keyword evidence="2" id="KW-1185">Reference proteome</keyword>
<name>A0A3E1NS12_9BACT</name>
<accession>A0A3E1NS12</accession>
<organism evidence="1 2">
    <name type="scientific">Chitinophaga silvisoli</name>
    <dbReference type="NCBI Taxonomy" id="2291814"/>
    <lineage>
        <taxon>Bacteria</taxon>
        <taxon>Pseudomonadati</taxon>
        <taxon>Bacteroidota</taxon>
        <taxon>Chitinophagia</taxon>
        <taxon>Chitinophagales</taxon>
        <taxon>Chitinophagaceae</taxon>
        <taxon>Chitinophaga</taxon>
    </lineage>
</organism>
<reference evidence="1 2" key="1">
    <citation type="submission" date="2018-08" db="EMBL/GenBank/DDBJ databases">
        <title>Chitinophaga sp. K20C18050901, a novel bacterium isolated from forest soil.</title>
        <authorList>
            <person name="Wang C."/>
        </authorList>
    </citation>
    <scope>NUCLEOTIDE SEQUENCE [LARGE SCALE GENOMIC DNA]</scope>
    <source>
        <strain evidence="1 2">K20C18050901</strain>
    </source>
</reference>
<dbReference type="Proteomes" id="UP000261174">
    <property type="component" value="Unassembled WGS sequence"/>
</dbReference>
<evidence type="ECO:0000313" key="1">
    <source>
        <dbReference type="EMBL" id="RFM30741.1"/>
    </source>
</evidence>